<evidence type="ECO:0000313" key="4">
    <source>
        <dbReference type="EMBL" id="RZU98649.1"/>
    </source>
</evidence>
<evidence type="ECO:0000259" key="2">
    <source>
        <dbReference type="Pfam" id="PF01458"/>
    </source>
</evidence>
<protein>
    <submittedName>
        <fullName evidence="4">Iron-regulated ABC transporter permease protein SufD</fullName>
    </submittedName>
</protein>
<dbReference type="InterPro" id="IPR000825">
    <property type="entry name" value="SUF_FeS_clus_asmbl_SufBD_core"/>
</dbReference>
<comment type="similarity">
    <text evidence="1">Belongs to the iron-sulfur cluster assembly SufBD family.</text>
</comment>
<accession>A0A4Q8D028</accession>
<proteinExistence type="inferred from homology"/>
<dbReference type="OrthoDB" id="9768262at2"/>
<dbReference type="EMBL" id="SHLI01000001">
    <property type="protein sequence ID" value="RZU98649.1"/>
    <property type="molecule type" value="Genomic_DNA"/>
</dbReference>
<feature type="domain" description="SUF system FeS cluster assembly SufBD N-terminal" evidence="3">
    <location>
        <begin position="17"/>
        <end position="169"/>
    </location>
</feature>
<dbReference type="GO" id="GO:0016226">
    <property type="term" value="P:iron-sulfur cluster assembly"/>
    <property type="evidence" value="ECO:0007669"/>
    <property type="project" value="InterPro"/>
</dbReference>
<dbReference type="PANTHER" id="PTHR43575:SF1">
    <property type="entry name" value="PROTEIN ABCI7, CHLOROPLASTIC"/>
    <property type="match status" value="1"/>
</dbReference>
<sequence length="442" mass="48261">MEAVAEAKSVYLTAFEQLGNTGPSWLRSLHERGIHAFEARGFPGPREEAWRKTNLRPVTSAEFPVADSQGVAPKALVERLGDLGDSYHLVFVDGRLAADLSDLSDLAKGLTVTPLSQYEDSAPERLQSALGNRVDIDWHPFAALNTAFFADGAYIHVARGAMIEKPIAVTHVITAEANGRAVYPRLVVEAEEGAEVRVVERFIGDDEASTLVCPVSELSAGDNTILDYSRLQEDGAAVMNIGTVNLVAKRNTSLRGAFVADGGRLGRVDLVADLEGEGGEIDCNGIYLTEDRQFVDFHTWFNHREGNCFSRQRFKGILQDRSETSFDGLVKVFEGAQKTDAVQENRNLILGKRALAHSNPRLEIFADDVKCTHGSTVGELDEQALFYLRTRGISAEGAKGMLTLAFAGEIVDMFKVDGVRSHVRGVLMRRLGVEDADIGEIL</sequence>
<dbReference type="RefSeq" id="WP_130502942.1">
    <property type="nucleotide sequence ID" value="NZ_SHLI01000001.1"/>
</dbReference>
<dbReference type="Pfam" id="PF19295">
    <property type="entry name" value="SufBD_N"/>
    <property type="match status" value="1"/>
</dbReference>
<dbReference type="InterPro" id="IPR037284">
    <property type="entry name" value="SUF_FeS_clus_asmbl_SufBD_sf"/>
</dbReference>
<dbReference type="NCBIfam" id="TIGR01981">
    <property type="entry name" value="sufD"/>
    <property type="match status" value="1"/>
</dbReference>
<evidence type="ECO:0000256" key="1">
    <source>
        <dbReference type="ARBA" id="ARBA00043967"/>
    </source>
</evidence>
<comment type="caution">
    <text evidence="4">The sequence shown here is derived from an EMBL/GenBank/DDBJ whole genome shotgun (WGS) entry which is preliminary data.</text>
</comment>
<organism evidence="4 5">
    <name type="scientific">Spiribacter vilamensis</name>
    <dbReference type="NCBI Taxonomy" id="531306"/>
    <lineage>
        <taxon>Bacteria</taxon>
        <taxon>Pseudomonadati</taxon>
        <taxon>Pseudomonadota</taxon>
        <taxon>Gammaproteobacteria</taxon>
        <taxon>Chromatiales</taxon>
        <taxon>Ectothiorhodospiraceae</taxon>
        <taxon>Spiribacter</taxon>
    </lineage>
</organism>
<evidence type="ECO:0000313" key="5">
    <source>
        <dbReference type="Proteomes" id="UP000292298"/>
    </source>
</evidence>
<dbReference type="PANTHER" id="PTHR43575">
    <property type="entry name" value="PROTEIN ABCI7, CHLOROPLASTIC"/>
    <property type="match status" value="1"/>
</dbReference>
<evidence type="ECO:0000259" key="3">
    <source>
        <dbReference type="Pfam" id="PF19295"/>
    </source>
</evidence>
<dbReference type="SUPFAM" id="SSF101960">
    <property type="entry name" value="Stabilizer of iron transporter SufD"/>
    <property type="match status" value="1"/>
</dbReference>
<keyword evidence="5" id="KW-1185">Reference proteome</keyword>
<dbReference type="InterPro" id="IPR055346">
    <property type="entry name" value="Fe-S_cluster_assembly_SufBD"/>
</dbReference>
<dbReference type="AlphaFoldDB" id="A0A4Q8D028"/>
<dbReference type="Proteomes" id="UP000292298">
    <property type="component" value="Unassembled WGS sequence"/>
</dbReference>
<name>A0A4Q8D028_9GAMM</name>
<gene>
    <name evidence="4" type="ORF">EV698_0904</name>
</gene>
<feature type="domain" description="SUF system FeS cluster assembly SufBD core" evidence="2">
    <location>
        <begin position="176"/>
        <end position="406"/>
    </location>
</feature>
<dbReference type="InterPro" id="IPR011542">
    <property type="entry name" value="SUF_FeS_clus_asmbl_SufD"/>
</dbReference>
<dbReference type="Pfam" id="PF01458">
    <property type="entry name" value="SUFBD_core"/>
    <property type="match status" value="1"/>
</dbReference>
<dbReference type="InterPro" id="IPR045595">
    <property type="entry name" value="SufBD_N"/>
</dbReference>
<reference evidence="4 5" key="1">
    <citation type="submission" date="2019-02" db="EMBL/GenBank/DDBJ databases">
        <title>Genomic Encyclopedia of Type Strains, Phase IV (KMG-IV): sequencing the most valuable type-strain genomes for metagenomic binning, comparative biology and taxonomic classification.</title>
        <authorList>
            <person name="Goeker M."/>
        </authorList>
    </citation>
    <scope>NUCLEOTIDE SEQUENCE [LARGE SCALE GENOMIC DNA]</scope>
    <source>
        <strain evidence="4 5">DSM 21056</strain>
    </source>
</reference>